<gene>
    <name evidence="9" type="ORF">RVF87_19325</name>
</gene>
<feature type="transmembrane region" description="Helical" evidence="8">
    <location>
        <begin position="69"/>
        <end position="89"/>
    </location>
</feature>
<feature type="transmembrane region" description="Helical" evidence="8">
    <location>
        <begin position="322"/>
        <end position="340"/>
    </location>
</feature>
<dbReference type="CDD" id="cd06550">
    <property type="entry name" value="TM_ABC_iron-siderophores_like"/>
    <property type="match status" value="1"/>
</dbReference>
<feature type="transmembrane region" description="Helical" evidence="8">
    <location>
        <begin position="101"/>
        <end position="125"/>
    </location>
</feature>
<evidence type="ECO:0000256" key="7">
    <source>
        <dbReference type="ARBA" id="ARBA00023136"/>
    </source>
</evidence>
<keyword evidence="5 8" id="KW-0812">Transmembrane</keyword>
<feature type="transmembrane region" description="Helical" evidence="8">
    <location>
        <begin position="204"/>
        <end position="225"/>
    </location>
</feature>
<feature type="transmembrane region" description="Helical" evidence="8">
    <location>
        <begin position="254"/>
        <end position="282"/>
    </location>
</feature>
<dbReference type="Proteomes" id="UP001479933">
    <property type="component" value="Chromosome"/>
</dbReference>
<proteinExistence type="inferred from homology"/>
<name>A0ABZ2U2Q2_9ACTN</name>
<keyword evidence="7 8" id="KW-0472">Membrane</keyword>
<evidence type="ECO:0000256" key="5">
    <source>
        <dbReference type="ARBA" id="ARBA00022692"/>
    </source>
</evidence>
<dbReference type="PANTHER" id="PTHR30472">
    <property type="entry name" value="FERRIC ENTEROBACTIN TRANSPORT SYSTEM PERMEASE PROTEIN"/>
    <property type="match status" value="1"/>
</dbReference>
<reference evidence="9 10" key="1">
    <citation type="journal article" date="2023" name="Virus Evol.">
        <title>Computational host range prediction-The good, the bad, and the ugly.</title>
        <authorList>
            <person name="Howell A.A."/>
            <person name="Versoza C.J."/>
            <person name="Pfeifer S.P."/>
        </authorList>
    </citation>
    <scope>NUCLEOTIDE SEQUENCE [LARGE SCALE GENOMIC DNA]</scope>
    <source>
        <strain evidence="9 10">1610/1b</strain>
    </source>
</reference>
<evidence type="ECO:0000313" key="10">
    <source>
        <dbReference type="Proteomes" id="UP001479933"/>
    </source>
</evidence>
<evidence type="ECO:0000256" key="4">
    <source>
        <dbReference type="ARBA" id="ARBA00022475"/>
    </source>
</evidence>
<keyword evidence="10" id="KW-1185">Reference proteome</keyword>
<comment type="subcellular location">
    <subcellularLocation>
        <location evidence="1">Cell membrane</location>
        <topology evidence="1">Multi-pass membrane protein</topology>
    </subcellularLocation>
</comment>
<keyword evidence="6 8" id="KW-1133">Transmembrane helix</keyword>
<dbReference type="Gene3D" id="1.10.3470.10">
    <property type="entry name" value="ABC transporter involved in vitamin B12 uptake, BtuC"/>
    <property type="match status" value="1"/>
</dbReference>
<protein>
    <submittedName>
        <fullName evidence="9">Iron chelate uptake ABC transporter family permease subunit</fullName>
    </submittedName>
</protein>
<evidence type="ECO:0000256" key="3">
    <source>
        <dbReference type="ARBA" id="ARBA00022448"/>
    </source>
</evidence>
<keyword evidence="4" id="KW-1003">Cell membrane</keyword>
<keyword evidence="3" id="KW-0813">Transport</keyword>
<dbReference type="SUPFAM" id="SSF81345">
    <property type="entry name" value="ABC transporter involved in vitamin B12 uptake, BtuC"/>
    <property type="match status" value="1"/>
</dbReference>
<organism evidence="9 10">
    <name type="scientific">Gordonia hydrophobica</name>
    <dbReference type="NCBI Taxonomy" id="40516"/>
    <lineage>
        <taxon>Bacteria</taxon>
        <taxon>Bacillati</taxon>
        <taxon>Actinomycetota</taxon>
        <taxon>Actinomycetes</taxon>
        <taxon>Mycobacteriales</taxon>
        <taxon>Gordoniaceae</taxon>
        <taxon>Gordonia</taxon>
    </lineage>
</organism>
<comment type="similarity">
    <text evidence="2">Belongs to the binding-protein-dependent transport system permease family. FecCD subfamily.</text>
</comment>
<evidence type="ECO:0000256" key="6">
    <source>
        <dbReference type="ARBA" id="ARBA00022989"/>
    </source>
</evidence>
<dbReference type="EMBL" id="CP136137">
    <property type="protein sequence ID" value="WYY07134.1"/>
    <property type="molecule type" value="Genomic_DNA"/>
</dbReference>
<dbReference type="InterPro" id="IPR000522">
    <property type="entry name" value="ABC_transptr_permease_BtuC"/>
</dbReference>
<feature type="transmembrane region" description="Helical" evidence="8">
    <location>
        <begin position="131"/>
        <end position="151"/>
    </location>
</feature>
<feature type="transmembrane region" description="Helical" evidence="8">
    <location>
        <begin position="294"/>
        <end position="313"/>
    </location>
</feature>
<sequence length="347" mass="35315">MRAHLRSSPSFLFWTVALATLLAVSMGLGVVIGSADLSLGTVVDALLGRIGLRSGVDVLDEHIVVDLRLPRVVGAATVGAGLAVCGAVLQSLTGNPLADPYILGMSGGAAFGASIVLSTGLGFSMFAGGPVVATAAFIGSMGALLLVFAIAVTRGGALLPSRLILAGVAVGQLSAALSSGLVYFGPHGTADRVMMWSLGSVAGVRWNSLLLSGVITAITIAAVILHSRTLDAFAFGERAAAGLGTHVARTRWTLYALVSLCTAVLVAISGIIGFVGLVIPHAVRFLVGPLHARLLPLTILLGALIVVWADVVARTLISGRELPLGLVTSAIGVPAFIWLLRRQKGAA</sequence>
<feature type="transmembrane region" description="Helical" evidence="8">
    <location>
        <begin position="163"/>
        <end position="184"/>
    </location>
</feature>
<evidence type="ECO:0000313" key="9">
    <source>
        <dbReference type="EMBL" id="WYY07134.1"/>
    </source>
</evidence>
<evidence type="ECO:0000256" key="1">
    <source>
        <dbReference type="ARBA" id="ARBA00004651"/>
    </source>
</evidence>
<evidence type="ECO:0000256" key="8">
    <source>
        <dbReference type="SAM" id="Phobius"/>
    </source>
</evidence>
<dbReference type="RefSeq" id="WP_066167621.1">
    <property type="nucleotide sequence ID" value="NZ_CP136137.1"/>
</dbReference>
<accession>A0ABZ2U2Q2</accession>
<dbReference type="PANTHER" id="PTHR30472:SF67">
    <property type="entry name" value="PERMEASE OF ABC TRANSPORTER-RELATED"/>
    <property type="match status" value="1"/>
</dbReference>
<dbReference type="Pfam" id="PF01032">
    <property type="entry name" value="FecCD"/>
    <property type="match status" value="1"/>
</dbReference>
<dbReference type="InterPro" id="IPR037294">
    <property type="entry name" value="ABC_BtuC-like"/>
</dbReference>
<evidence type="ECO:0000256" key="2">
    <source>
        <dbReference type="ARBA" id="ARBA00007935"/>
    </source>
</evidence>